<dbReference type="PANTHER" id="PTHR31111">
    <property type="entry name" value="BNAA05G37150D PROTEIN-RELATED"/>
    <property type="match status" value="1"/>
</dbReference>
<dbReference type="OrthoDB" id="5319261at2759"/>
<gene>
    <name evidence="2" type="ORF">Tsubulata_044438</name>
</gene>
<evidence type="ECO:0000259" key="1">
    <source>
        <dbReference type="PROSITE" id="PS50181"/>
    </source>
</evidence>
<reference evidence="2" key="1">
    <citation type="submission" date="2022-02" db="EMBL/GenBank/DDBJ databases">
        <authorList>
            <person name="Henning P.M."/>
            <person name="McCubbin A.G."/>
            <person name="Shore J.S."/>
        </authorList>
    </citation>
    <scope>NUCLEOTIDE SEQUENCE</scope>
    <source>
        <strain evidence="2">F60SS</strain>
        <tissue evidence="2">Leaves</tissue>
    </source>
</reference>
<dbReference type="Pfam" id="PF00646">
    <property type="entry name" value="F-box"/>
    <property type="match status" value="1"/>
</dbReference>
<dbReference type="Proteomes" id="UP001141552">
    <property type="component" value="Unassembled WGS sequence"/>
</dbReference>
<dbReference type="PANTHER" id="PTHR31111:SF136">
    <property type="entry name" value="F-BOX ASSOCIATED DOMAIN-CONTAINING PROTEIN"/>
    <property type="match status" value="1"/>
</dbReference>
<name>A0A9Q0JH86_9ROSI</name>
<dbReference type="Pfam" id="PF08268">
    <property type="entry name" value="FBA_3"/>
    <property type="match status" value="1"/>
</dbReference>
<evidence type="ECO:0000313" key="2">
    <source>
        <dbReference type="EMBL" id="KAJ4841022.1"/>
    </source>
</evidence>
<dbReference type="InterPro" id="IPR001810">
    <property type="entry name" value="F-box_dom"/>
</dbReference>
<dbReference type="PROSITE" id="PS50181">
    <property type="entry name" value="FBOX"/>
    <property type="match status" value="1"/>
</dbReference>
<reference evidence="2" key="2">
    <citation type="journal article" date="2023" name="Plants (Basel)">
        <title>Annotation of the Turnera subulata (Passifloraceae) Draft Genome Reveals the S-Locus Evolved after the Divergence of Turneroideae from Passifloroideae in a Stepwise Manner.</title>
        <authorList>
            <person name="Henning P.M."/>
            <person name="Roalson E.H."/>
            <person name="Mir W."/>
            <person name="McCubbin A.G."/>
            <person name="Shore J.S."/>
        </authorList>
    </citation>
    <scope>NUCLEOTIDE SEQUENCE</scope>
    <source>
        <strain evidence="2">F60SS</strain>
    </source>
</reference>
<dbReference type="NCBIfam" id="TIGR01640">
    <property type="entry name" value="F_box_assoc_1"/>
    <property type="match status" value="1"/>
</dbReference>
<evidence type="ECO:0000313" key="3">
    <source>
        <dbReference type="Proteomes" id="UP001141552"/>
    </source>
</evidence>
<comment type="caution">
    <text evidence="2">The sequence shown here is derived from an EMBL/GenBank/DDBJ whole genome shotgun (WGS) entry which is preliminary data.</text>
</comment>
<sequence length="393" mass="44416">MENNTTAQANKASADNLPHVILEDILSRLPALSILTCRRVCKTWCKVTKDQSFVNLQLKRSSDQPPSYVLHSKFLCELFFVGTEDTKARELCKNTLRIFRFMRIMSSCNGLLCIAPDILDGYPTVVSNPITEEHIVLPEADDGRYGFANQVGLGFDPITNKYKVASIFNVLENGNKKRCLCEIITLGENSWRKIDLPFEVLPLRMQGAAFWEGALHWICSGKEEETTCGLRKEVCILRLDITREEFCLISTRFSFFPGEDEEERSCMFQLLDLAGLLTLVVDVSGCISLSQFKRSETNGICEERFLSIGTYMRAEEPAKAWQYHLFGAVGPDKLLLRVCENRKGSLAPHKIVLYFPQEDRFSNLEISGIPLEFMATSFRPSFVSIQATSSADK</sequence>
<dbReference type="InterPro" id="IPR013187">
    <property type="entry name" value="F-box-assoc_dom_typ3"/>
</dbReference>
<dbReference type="CDD" id="cd22157">
    <property type="entry name" value="F-box_AtFBW1-like"/>
    <property type="match status" value="1"/>
</dbReference>
<dbReference type="InterPro" id="IPR017451">
    <property type="entry name" value="F-box-assoc_interact_dom"/>
</dbReference>
<protein>
    <recommendedName>
        <fullName evidence="1">F-box domain-containing protein</fullName>
    </recommendedName>
</protein>
<keyword evidence="3" id="KW-1185">Reference proteome</keyword>
<organism evidence="2 3">
    <name type="scientific">Turnera subulata</name>
    <dbReference type="NCBI Taxonomy" id="218843"/>
    <lineage>
        <taxon>Eukaryota</taxon>
        <taxon>Viridiplantae</taxon>
        <taxon>Streptophyta</taxon>
        <taxon>Embryophyta</taxon>
        <taxon>Tracheophyta</taxon>
        <taxon>Spermatophyta</taxon>
        <taxon>Magnoliopsida</taxon>
        <taxon>eudicotyledons</taxon>
        <taxon>Gunneridae</taxon>
        <taxon>Pentapetalae</taxon>
        <taxon>rosids</taxon>
        <taxon>fabids</taxon>
        <taxon>Malpighiales</taxon>
        <taxon>Passifloraceae</taxon>
        <taxon>Turnera</taxon>
    </lineage>
</organism>
<dbReference type="SUPFAM" id="SSF81383">
    <property type="entry name" value="F-box domain"/>
    <property type="match status" value="1"/>
</dbReference>
<proteinExistence type="predicted"/>
<dbReference type="Gene3D" id="1.20.1280.50">
    <property type="match status" value="1"/>
</dbReference>
<dbReference type="SMART" id="SM00256">
    <property type="entry name" value="FBOX"/>
    <property type="match status" value="1"/>
</dbReference>
<accession>A0A9Q0JH86</accession>
<dbReference type="AlphaFoldDB" id="A0A9Q0JH86"/>
<dbReference type="EMBL" id="JAKUCV010002902">
    <property type="protein sequence ID" value="KAJ4841022.1"/>
    <property type="molecule type" value="Genomic_DNA"/>
</dbReference>
<feature type="domain" description="F-box" evidence="1">
    <location>
        <begin position="11"/>
        <end position="56"/>
    </location>
</feature>
<dbReference type="InterPro" id="IPR036047">
    <property type="entry name" value="F-box-like_dom_sf"/>
</dbReference>